<comment type="subcellular location">
    <subcellularLocation>
        <location evidence="1">Endoplasmic reticulum membrane</location>
        <topology evidence="1">Multi-pass membrane protein</topology>
    </subcellularLocation>
</comment>
<evidence type="ECO:0000256" key="1">
    <source>
        <dbReference type="ARBA" id="ARBA00004477"/>
    </source>
</evidence>
<dbReference type="AlphaFoldDB" id="A0A2T9Z659"/>
<feature type="transmembrane region" description="Helical" evidence="8">
    <location>
        <begin position="286"/>
        <end position="305"/>
    </location>
</feature>
<accession>A0A2T9Z659</accession>
<sequence>MLKENPDFKRQLFSPRRLKISLFIRSIANREVPILQHIQKNYRYGFLDFYFKFMAVACDHIFFTYMLPLLFWLGFADLARGLTLVVMLVISITGWVKDYVSSPRPKSPPLVRLSFNKTHELEFGFPSTHSAYVVACAVYLSSLVSNYDLFAKHGLNIPHPLLYFAFWFFAVSVLVGRIYCGMHTFIDVIGGSIFGVLIAYPLSLWFYQVDAFIYTEYLSGALTVSLFTFVLLYNHPIFIDECLCYVDTFSAISVLNGLSFGSLLYQNFHPPTEPSGYSIYFNFYEFGLLRTLLRLLVGLILIAIWKEVSTLIILKVIGNKDLIEFKDSQMMRKHKVFGRPEVIYSNRNLARIPVYFGIGFFAVFSFPWVVYFLGI</sequence>
<protein>
    <recommendedName>
        <fullName evidence="9">Phosphatidic acid phosphatase type 2/haloperoxidase domain-containing protein</fullName>
    </recommendedName>
</protein>
<evidence type="ECO:0000256" key="4">
    <source>
        <dbReference type="ARBA" id="ARBA00022824"/>
    </source>
</evidence>
<dbReference type="GO" id="GO:0042392">
    <property type="term" value="F:sphingosine-1-phosphate phosphatase activity"/>
    <property type="evidence" value="ECO:0007669"/>
    <property type="project" value="TreeGrafter"/>
</dbReference>
<dbReference type="Pfam" id="PF01569">
    <property type="entry name" value="PAP2"/>
    <property type="match status" value="1"/>
</dbReference>
<dbReference type="EMBL" id="MBFS01002191">
    <property type="protein sequence ID" value="PVV00025.1"/>
    <property type="molecule type" value="Genomic_DNA"/>
</dbReference>
<dbReference type="GO" id="GO:0005789">
    <property type="term" value="C:endoplasmic reticulum membrane"/>
    <property type="evidence" value="ECO:0007669"/>
    <property type="project" value="UniProtKB-SubCell"/>
</dbReference>
<reference evidence="10 11" key="1">
    <citation type="journal article" date="2018" name="MBio">
        <title>Comparative Genomics Reveals the Core Gene Toolbox for the Fungus-Insect Symbiosis.</title>
        <authorList>
            <person name="Wang Y."/>
            <person name="Stata M."/>
            <person name="Wang W."/>
            <person name="Stajich J.E."/>
            <person name="White M.M."/>
            <person name="Moncalvo J.M."/>
        </authorList>
    </citation>
    <scope>NUCLEOTIDE SEQUENCE [LARGE SCALE GENOMIC DNA]</scope>
    <source>
        <strain evidence="10 11">SC-DP-2</strain>
    </source>
</reference>
<keyword evidence="3" id="KW-0378">Hydrolase</keyword>
<keyword evidence="4" id="KW-0256">Endoplasmic reticulum</keyword>
<dbReference type="PANTHER" id="PTHR14969:SF28">
    <property type="entry name" value="DIHYDROSPHINGOSINE 1-PHOSPHATE PHOSPHATASE LCB3-RELATED"/>
    <property type="match status" value="1"/>
</dbReference>
<keyword evidence="5 8" id="KW-1133">Transmembrane helix</keyword>
<evidence type="ECO:0000256" key="7">
    <source>
        <dbReference type="ARBA" id="ARBA00038324"/>
    </source>
</evidence>
<evidence type="ECO:0000259" key="9">
    <source>
        <dbReference type="SMART" id="SM00014"/>
    </source>
</evidence>
<gene>
    <name evidence="10" type="ORF">BB560_005422</name>
</gene>
<dbReference type="OrthoDB" id="301434at2759"/>
<keyword evidence="11" id="KW-1185">Reference proteome</keyword>
<feature type="transmembrane region" description="Helical" evidence="8">
    <location>
        <begin position="81"/>
        <end position="100"/>
    </location>
</feature>
<feature type="transmembrane region" description="Helical" evidence="8">
    <location>
        <begin position="161"/>
        <end position="179"/>
    </location>
</feature>
<feature type="transmembrane region" description="Helical" evidence="8">
    <location>
        <begin position="121"/>
        <end position="141"/>
    </location>
</feature>
<proteinExistence type="inferred from homology"/>
<feature type="transmembrane region" description="Helical" evidence="8">
    <location>
        <begin position="245"/>
        <end position="266"/>
    </location>
</feature>
<comment type="caution">
    <text evidence="10">The sequence shown here is derived from an EMBL/GenBank/DDBJ whole genome shotgun (WGS) entry which is preliminary data.</text>
</comment>
<feature type="transmembrane region" description="Helical" evidence="8">
    <location>
        <begin position="213"/>
        <end position="233"/>
    </location>
</feature>
<comment type="similarity">
    <text evidence="7">Belongs to the type 2 lipid phosphate phosphatase family.</text>
</comment>
<evidence type="ECO:0000256" key="3">
    <source>
        <dbReference type="ARBA" id="ARBA00022801"/>
    </source>
</evidence>
<dbReference type="SUPFAM" id="SSF48317">
    <property type="entry name" value="Acid phosphatase/Vanadium-dependent haloperoxidase"/>
    <property type="match status" value="1"/>
</dbReference>
<name>A0A2T9Z659_9FUNG</name>
<feature type="domain" description="Phosphatidic acid phosphatase type 2/haloperoxidase" evidence="9">
    <location>
        <begin position="80"/>
        <end position="203"/>
    </location>
</feature>
<organism evidence="10 11">
    <name type="scientific">Smittium megazygosporum</name>
    <dbReference type="NCBI Taxonomy" id="133381"/>
    <lineage>
        <taxon>Eukaryota</taxon>
        <taxon>Fungi</taxon>
        <taxon>Fungi incertae sedis</taxon>
        <taxon>Zoopagomycota</taxon>
        <taxon>Kickxellomycotina</taxon>
        <taxon>Harpellomycetes</taxon>
        <taxon>Harpellales</taxon>
        <taxon>Legeriomycetaceae</taxon>
        <taxon>Smittium</taxon>
    </lineage>
</organism>
<keyword evidence="2 8" id="KW-0812">Transmembrane</keyword>
<evidence type="ECO:0000256" key="6">
    <source>
        <dbReference type="ARBA" id="ARBA00023136"/>
    </source>
</evidence>
<evidence type="ECO:0000256" key="2">
    <source>
        <dbReference type="ARBA" id="ARBA00022692"/>
    </source>
</evidence>
<dbReference type="InterPro" id="IPR036938">
    <property type="entry name" value="PAP2/HPO_sf"/>
</dbReference>
<keyword evidence="6 8" id="KW-0472">Membrane</keyword>
<evidence type="ECO:0000313" key="10">
    <source>
        <dbReference type="EMBL" id="PVV00025.1"/>
    </source>
</evidence>
<dbReference type="SMART" id="SM00014">
    <property type="entry name" value="acidPPc"/>
    <property type="match status" value="1"/>
</dbReference>
<feature type="transmembrane region" description="Helical" evidence="8">
    <location>
        <begin position="354"/>
        <end position="374"/>
    </location>
</feature>
<evidence type="ECO:0000313" key="11">
    <source>
        <dbReference type="Proteomes" id="UP000245609"/>
    </source>
</evidence>
<dbReference type="Proteomes" id="UP000245609">
    <property type="component" value="Unassembled WGS sequence"/>
</dbReference>
<dbReference type="PANTHER" id="PTHR14969">
    <property type="entry name" value="SPHINGOSINE-1-PHOSPHATE PHOSPHOHYDROLASE"/>
    <property type="match status" value="1"/>
</dbReference>
<dbReference type="InterPro" id="IPR000326">
    <property type="entry name" value="PAP2/HPO"/>
</dbReference>
<feature type="transmembrane region" description="Helical" evidence="8">
    <location>
        <begin position="49"/>
        <end position="75"/>
    </location>
</feature>
<evidence type="ECO:0000256" key="8">
    <source>
        <dbReference type="SAM" id="Phobius"/>
    </source>
</evidence>
<evidence type="ECO:0000256" key="5">
    <source>
        <dbReference type="ARBA" id="ARBA00022989"/>
    </source>
</evidence>
<dbReference type="Gene3D" id="1.20.144.10">
    <property type="entry name" value="Phosphatidic acid phosphatase type 2/haloperoxidase"/>
    <property type="match status" value="1"/>
</dbReference>
<feature type="transmembrane region" description="Helical" evidence="8">
    <location>
        <begin position="186"/>
        <end position="207"/>
    </location>
</feature>
<dbReference type="STRING" id="133381.A0A2T9Z659"/>